<reference evidence="2 3" key="1">
    <citation type="journal article" date="2005" name="Science">
        <title>Genome sequence of Theileria parva, a bovine pathogen that transforms lymphocytes.</title>
        <authorList>
            <person name="Gardner M.J."/>
            <person name="Bishop R."/>
            <person name="Shah T."/>
            <person name="de Villiers E.P."/>
            <person name="Carlton J.M."/>
            <person name="Hall N."/>
            <person name="Ren Q."/>
            <person name="Paulsen I.T."/>
            <person name="Pain A."/>
            <person name="Berriman M."/>
            <person name="Wilson R.J.M."/>
            <person name="Sato S."/>
            <person name="Ralph S.A."/>
            <person name="Mann D.J."/>
            <person name="Xiong Z."/>
            <person name="Shallom S.J."/>
            <person name="Weidman J."/>
            <person name="Jiang L."/>
            <person name="Lynn J."/>
            <person name="Weaver B."/>
            <person name="Shoaibi A."/>
            <person name="Domingo A.R."/>
            <person name="Wasawo D."/>
            <person name="Crabtree J."/>
            <person name="Wortman J.R."/>
            <person name="Haas B."/>
            <person name="Angiuoli S.V."/>
            <person name="Creasy T.H."/>
            <person name="Lu C."/>
            <person name="Suh B."/>
            <person name="Silva J.C."/>
            <person name="Utterback T.R."/>
            <person name="Feldblyum T.V."/>
            <person name="Pertea M."/>
            <person name="Allen J."/>
            <person name="Nierman W.C."/>
            <person name="Taracha E.L.N."/>
            <person name="Salzberg S.L."/>
            <person name="White O.R."/>
            <person name="Fitzhugh H.A."/>
            <person name="Morzaria S."/>
            <person name="Venter J.C."/>
            <person name="Fraser C.M."/>
            <person name="Nene V."/>
        </authorList>
    </citation>
    <scope>NUCLEOTIDE SEQUENCE [LARGE SCALE GENOMIC DNA]</scope>
    <source>
        <strain evidence="2 3">Muguga</strain>
    </source>
</reference>
<dbReference type="RefSeq" id="XP_765039.1">
    <property type="nucleotide sequence ID" value="XM_759946.1"/>
</dbReference>
<dbReference type="Proteomes" id="UP000001949">
    <property type="component" value="Unassembled WGS sequence"/>
</dbReference>
<dbReference type="GeneID" id="3501928"/>
<comment type="caution">
    <text evidence="2">The sequence shown here is derived from an EMBL/GenBank/DDBJ whole genome shotgun (WGS) entry which is preliminary data.</text>
</comment>
<evidence type="ECO:0000256" key="1">
    <source>
        <dbReference type="SAM" id="Phobius"/>
    </source>
</evidence>
<name>Q4N517_THEPA</name>
<feature type="transmembrane region" description="Helical" evidence="1">
    <location>
        <begin position="6"/>
        <end position="28"/>
    </location>
</feature>
<evidence type="ECO:0000313" key="3">
    <source>
        <dbReference type="Proteomes" id="UP000001949"/>
    </source>
</evidence>
<keyword evidence="1" id="KW-0472">Membrane</keyword>
<keyword evidence="1" id="KW-0812">Transmembrane</keyword>
<dbReference type="EMBL" id="AAGK01000002">
    <property type="protein sequence ID" value="EAN32756.1"/>
    <property type="molecule type" value="Genomic_DNA"/>
</dbReference>
<organism evidence="2 3">
    <name type="scientific">Theileria parva</name>
    <name type="common">East coast fever infection agent</name>
    <dbReference type="NCBI Taxonomy" id="5875"/>
    <lineage>
        <taxon>Eukaryota</taxon>
        <taxon>Sar</taxon>
        <taxon>Alveolata</taxon>
        <taxon>Apicomplexa</taxon>
        <taxon>Aconoidasida</taxon>
        <taxon>Piroplasmida</taxon>
        <taxon>Theileriidae</taxon>
        <taxon>Theileria</taxon>
    </lineage>
</organism>
<dbReference type="AlphaFoldDB" id="Q4N517"/>
<dbReference type="InParanoid" id="Q4N517"/>
<gene>
    <name evidence="2" type="ordered locus">TP02_0473</name>
</gene>
<dbReference type="KEGG" id="tpv:TP02_0473"/>
<keyword evidence="1" id="KW-1133">Transmembrane helix</keyword>
<accession>Q4N517</accession>
<sequence>MNIFTMILKIFLQFFVFVVYMVFLFRYIRIAKAGSKYVKDITTAGCVPDSKNNGKIVHIVTDKYKI</sequence>
<evidence type="ECO:0000313" key="2">
    <source>
        <dbReference type="EMBL" id="EAN32756.1"/>
    </source>
</evidence>
<proteinExistence type="predicted"/>
<keyword evidence="3" id="KW-1185">Reference proteome</keyword>
<dbReference type="VEuPathDB" id="PiroplasmaDB:TpMuguga_02g00473"/>
<protein>
    <submittedName>
        <fullName evidence="2">Uncharacterized protein</fullName>
    </submittedName>
</protein>